<keyword evidence="1" id="KW-1133">Transmembrane helix</keyword>
<dbReference type="AlphaFoldDB" id="A0A7S4EFK8"/>
<evidence type="ECO:0000256" key="1">
    <source>
        <dbReference type="SAM" id="Phobius"/>
    </source>
</evidence>
<organism evidence="2">
    <name type="scientific">Pseudo-nitzschia australis</name>
    <dbReference type="NCBI Taxonomy" id="44445"/>
    <lineage>
        <taxon>Eukaryota</taxon>
        <taxon>Sar</taxon>
        <taxon>Stramenopiles</taxon>
        <taxon>Ochrophyta</taxon>
        <taxon>Bacillariophyta</taxon>
        <taxon>Bacillariophyceae</taxon>
        <taxon>Bacillariophycidae</taxon>
        <taxon>Bacillariales</taxon>
        <taxon>Bacillariaceae</taxon>
        <taxon>Pseudo-nitzschia</taxon>
    </lineage>
</organism>
<dbReference type="EMBL" id="HBIX01002521">
    <property type="protein sequence ID" value="CAE0709178.1"/>
    <property type="molecule type" value="Transcribed_RNA"/>
</dbReference>
<sequence length="476" mass="53971">MFRRRTSKVAKSCDITLDDGGAVEEVNNVYYGYSNSNHDNHCNHKSGNKKSDTIGPRSYNFLHYSASITTVLISYLVTCAFMLVRSYVSGITAAGNETWYPVPLVGFVRSELALVCFFVGSLPFLFLTLGWTHIGILSLSPLTMGISQLVMPGPLPIPLQAYRCFGILTTTLALLVIPFWKRPQAAVVVFLAISIAMPNLPDVVKPLFSSVPVEKIPLAVINYEPDIIEDVGASALESGPLLDFVWENRNDWVKVSHGQALGYFVFGKNFNHDLDLPMGETYSMRSGFRLSSYRETWGESDYRLHFPEKRREVSEKFRERFGVSLAKIYSRVLDVDPSTIVLGDTGSLAKMERMGFPAVKIVFPSLFWHWFNNPHTDNYLYQMDEIDGNICDKERQRTFLIPLTEPPGAGLYYWFKDGTRVDVDYKIGNVYSFEVSVLHAIRPFPYFEWSRGSMMDSRVTIQAFGIPCGDYWYITH</sequence>
<gene>
    <name evidence="2" type="ORF">PAUS00366_LOCUS1898</name>
</gene>
<reference evidence="2" key="1">
    <citation type="submission" date="2021-01" db="EMBL/GenBank/DDBJ databases">
        <authorList>
            <person name="Corre E."/>
            <person name="Pelletier E."/>
            <person name="Niang G."/>
            <person name="Scheremetjew M."/>
            <person name="Finn R."/>
            <person name="Kale V."/>
            <person name="Holt S."/>
            <person name="Cochrane G."/>
            <person name="Meng A."/>
            <person name="Brown T."/>
            <person name="Cohen L."/>
        </authorList>
    </citation>
    <scope>NUCLEOTIDE SEQUENCE</scope>
    <source>
        <strain evidence="2">10249 10 AB</strain>
    </source>
</reference>
<protein>
    <submittedName>
        <fullName evidence="2">Uncharacterized protein</fullName>
    </submittedName>
</protein>
<keyword evidence="1" id="KW-0472">Membrane</keyword>
<feature type="transmembrane region" description="Helical" evidence="1">
    <location>
        <begin position="184"/>
        <end position="201"/>
    </location>
</feature>
<accession>A0A7S4EFK8</accession>
<keyword evidence="1" id="KW-0812">Transmembrane</keyword>
<feature type="transmembrane region" description="Helical" evidence="1">
    <location>
        <begin position="157"/>
        <end position="177"/>
    </location>
</feature>
<proteinExistence type="predicted"/>
<feature type="transmembrane region" description="Helical" evidence="1">
    <location>
        <begin position="104"/>
        <end position="127"/>
    </location>
</feature>
<name>A0A7S4EFK8_9STRA</name>
<feature type="transmembrane region" description="Helical" evidence="1">
    <location>
        <begin position="61"/>
        <end position="84"/>
    </location>
</feature>
<evidence type="ECO:0000313" key="2">
    <source>
        <dbReference type="EMBL" id="CAE0709178.1"/>
    </source>
</evidence>